<name>A0AAV2NT54_9HYME</name>
<dbReference type="EMBL" id="OZ034827">
    <property type="protein sequence ID" value="CAL1683571.1"/>
    <property type="molecule type" value="Genomic_DNA"/>
</dbReference>
<dbReference type="Proteomes" id="UP001497644">
    <property type="component" value="Chromosome 4"/>
</dbReference>
<protein>
    <submittedName>
        <fullName evidence="1">Uncharacterized protein</fullName>
    </submittedName>
</protein>
<proteinExistence type="predicted"/>
<evidence type="ECO:0000313" key="1">
    <source>
        <dbReference type="EMBL" id="CAL1683571.1"/>
    </source>
</evidence>
<gene>
    <name evidence="1" type="ORF">LPLAT_LOCUS9271</name>
</gene>
<keyword evidence="2" id="KW-1185">Reference proteome</keyword>
<accession>A0AAV2NT54</accession>
<dbReference type="AlphaFoldDB" id="A0AAV2NT54"/>
<reference evidence="1" key="1">
    <citation type="submission" date="2024-04" db="EMBL/GenBank/DDBJ databases">
        <authorList>
            <consortium name="Molecular Ecology Group"/>
        </authorList>
    </citation>
    <scope>NUCLEOTIDE SEQUENCE</scope>
</reference>
<organism evidence="1 2">
    <name type="scientific">Lasius platythorax</name>
    <dbReference type="NCBI Taxonomy" id="488582"/>
    <lineage>
        <taxon>Eukaryota</taxon>
        <taxon>Metazoa</taxon>
        <taxon>Ecdysozoa</taxon>
        <taxon>Arthropoda</taxon>
        <taxon>Hexapoda</taxon>
        <taxon>Insecta</taxon>
        <taxon>Pterygota</taxon>
        <taxon>Neoptera</taxon>
        <taxon>Endopterygota</taxon>
        <taxon>Hymenoptera</taxon>
        <taxon>Apocrita</taxon>
        <taxon>Aculeata</taxon>
        <taxon>Formicoidea</taxon>
        <taxon>Formicidae</taxon>
        <taxon>Formicinae</taxon>
        <taxon>Lasius</taxon>
        <taxon>Lasius</taxon>
    </lineage>
</organism>
<evidence type="ECO:0000313" key="2">
    <source>
        <dbReference type="Proteomes" id="UP001497644"/>
    </source>
</evidence>
<sequence>MSQRVAGDDLIGSLDTYETSNVKQRYSVQSSLRLILQSSGKFLLPLIEEITPVCTFDRLTSGVYGKLPSRAQTLPIIKEIGSKLRSPLQTVPR</sequence>